<dbReference type="Pfam" id="PF00069">
    <property type="entry name" value="Pkinase"/>
    <property type="match status" value="1"/>
</dbReference>
<keyword evidence="5" id="KW-0723">Serine/threonine-protein kinase</keyword>
<dbReference type="GO" id="GO:0007165">
    <property type="term" value="P:signal transduction"/>
    <property type="evidence" value="ECO:0000318"/>
    <property type="project" value="GO_Central"/>
</dbReference>
<dbReference type="PROSITE" id="PS50011">
    <property type="entry name" value="PROTEIN_KINASE_DOM"/>
    <property type="match status" value="1"/>
</dbReference>
<evidence type="ECO:0000256" key="4">
    <source>
        <dbReference type="PROSITE-ProRule" id="PRU10141"/>
    </source>
</evidence>
<dbReference type="OMA" id="RETHDTH"/>
<proteinExistence type="inferred from homology"/>
<keyword evidence="3 4" id="KW-0067">ATP-binding</keyword>
<feature type="non-terminal residue" evidence="7">
    <location>
        <position position="1"/>
    </location>
</feature>
<dbReference type="EC" id="2.7.11.1" evidence="1"/>
<dbReference type="InterPro" id="IPR050235">
    <property type="entry name" value="CK1_Ser-Thr_kinase"/>
</dbReference>
<dbReference type="InterPro" id="IPR008271">
    <property type="entry name" value="Ser/Thr_kinase_AS"/>
</dbReference>
<feature type="non-terminal residue" evidence="7">
    <location>
        <position position="335"/>
    </location>
</feature>
<keyword evidence="5" id="KW-0808">Transferase</keyword>
<dbReference type="SUPFAM" id="SSF56112">
    <property type="entry name" value="Protein kinase-like (PK-like)"/>
    <property type="match status" value="1"/>
</dbReference>
<dbReference type="GO" id="GO:0004674">
    <property type="term" value="F:protein serine/threonine kinase activity"/>
    <property type="evidence" value="ECO:0000318"/>
    <property type="project" value="GO_Central"/>
</dbReference>
<keyword evidence="8" id="KW-1185">Reference proteome</keyword>
<evidence type="ECO:0000256" key="3">
    <source>
        <dbReference type="ARBA" id="ARBA00022840"/>
    </source>
</evidence>
<gene>
    <name evidence="7" type="ORF">NEMVEDRAFT_v1g12051</name>
</gene>
<dbReference type="STRING" id="45351.A7SXP0"/>
<dbReference type="HOGENOM" id="CLU_019279_4_0_1"/>
<dbReference type="InterPro" id="IPR000719">
    <property type="entry name" value="Prot_kinase_dom"/>
</dbReference>
<dbReference type="CDD" id="cd14015">
    <property type="entry name" value="STKc_VRK"/>
    <property type="match status" value="1"/>
</dbReference>
<feature type="domain" description="Protein kinase" evidence="6">
    <location>
        <begin position="31"/>
        <end position="325"/>
    </location>
</feature>
<organism evidence="7 8">
    <name type="scientific">Nematostella vectensis</name>
    <name type="common">Starlet sea anemone</name>
    <dbReference type="NCBI Taxonomy" id="45351"/>
    <lineage>
        <taxon>Eukaryota</taxon>
        <taxon>Metazoa</taxon>
        <taxon>Cnidaria</taxon>
        <taxon>Anthozoa</taxon>
        <taxon>Hexacorallia</taxon>
        <taxon>Actiniaria</taxon>
        <taxon>Edwardsiidae</taxon>
        <taxon>Nematostella</taxon>
    </lineage>
</organism>
<dbReference type="GO" id="GO:0005634">
    <property type="term" value="C:nucleus"/>
    <property type="evidence" value="ECO:0000318"/>
    <property type="project" value="GO_Central"/>
</dbReference>
<dbReference type="EMBL" id="DS469892">
    <property type="protein sequence ID" value="EDO31526.1"/>
    <property type="molecule type" value="Genomic_DNA"/>
</dbReference>
<keyword evidence="2 4" id="KW-0547">Nucleotide-binding</keyword>
<dbReference type="GO" id="GO:0005737">
    <property type="term" value="C:cytoplasm"/>
    <property type="evidence" value="ECO:0000318"/>
    <property type="project" value="GO_Central"/>
</dbReference>
<evidence type="ECO:0000313" key="8">
    <source>
        <dbReference type="Proteomes" id="UP000001593"/>
    </source>
</evidence>
<dbReference type="GO" id="GO:0006974">
    <property type="term" value="P:DNA damage response"/>
    <property type="evidence" value="ECO:0000318"/>
    <property type="project" value="GO_Central"/>
</dbReference>
<keyword evidence="5" id="KW-0418">Kinase</keyword>
<protein>
    <recommendedName>
        <fullName evidence="1">non-specific serine/threonine protein kinase</fullName>
        <ecNumber evidence="1">2.7.11.1</ecNumber>
    </recommendedName>
</protein>
<dbReference type="Proteomes" id="UP000001593">
    <property type="component" value="Unassembled WGS sequence"/>
</dbReference>
<dbReference type="eggNOG" id="KOG1164">
    <property type="taxonomic scope" value="Eukaryota"/>
</dbReference>
<dbReference type="GO" id="GO:0005524">
    <property type="term" value="F:ATP binding"/>
    <property type="evidence" value="ECO:0007669"/>
    <property type="project" value="UniProtKB-UniRule"/>
</dbReference>
<evidence type="ECO:0000313" key="7">
    <source>
        <dbReference type="EMBL" id="EDO31526.1"/>
    </source>
</evidence>
<dbReference type="InterPro" id="IPR011009">
    <property type="entry name" value="Kinase-like_dom_sf"/>
</dbReference>
<evidence type="ECO:0000256" key="2">
    <source>
        <dbReference type="ARBA" id="ARBA00022741"/>
    </source>
</evidence>
<evidence type="ECO:0000256" key="1">
    <source>
        <dbReference type="ARBA" id="ARBA00012513"/>
    </source>
</evidence>
<dbReference type="InParanoid" id="A7SXP0"/>
<accession>A7SXP0</accession>
<dbReference type="PANTHER" id="PTHR11909">
    <property type="entry name" value="CASEIN KINASE-RELATED"/>
    <property type="match status" value="1"/>
</dbReference>
<name>A7SXP0_NEMVE</name>
<evidence type="ECO:0000259" key="6">
    <source>
        <dbReference type="PROSITE" id="PS50011"/>
    </source>
</evidence>
<feature type="binding site" evidence="4">
    <location>
        <position position="66"/>
    </location>
    <ligand>
        <name>ATP</name>
        <dbReference type="ChEBI" id="CHEBI:30616"/>
    </ligand>
</feature>
<evidence type="ECO:0000256" key="5">
    <source>
        <dbReference type="RuleBase" id="RU000304"/>
    </source>
</evidence>
<dbReference type="Gene3D" id="1.10.510.10">
    <property type="entry name" value="Transferase(Phosphotransferase) domain 1"/>
    <property type="match status" value="1"/>
</dbReference>
<dbReference type="AlphaFoldDB" id="A7SXP0"/>
<dbReference type="PhylomeDB" id="A7SXP0"/>
<dbReference type="PROSITE" id="PS00108">
    <property type="entry name" value="PROTEIN_KINASE_ST"/>
    <property type="match status" value="1"/>
</dbReference>
<dbReference type="PROSITE" id="PS00107">
    <property type="entry name" value="PROTEIN_KINASE_ATP"/>
    <property type="match status" value="1"/>
</dbReference>
<comment type="similarity">
    <text evidence="5">Belongs to the protein kinase superfamily.</text>
</comment>
<dbReference type="InterPro" id="IPR017441">
    <property type="entry name" value="Protein_kinase_ATP_BS"/>
</dbReference>
<sequence>ASAVRKPPRKPKGMIELPVGTELTDLTKQKWTLGKLIGWGGFGALYLGTVVSGSNEADENAEYVIKVEPHANGPLFTELAFYQRVAKPESIKSWMKAHSLKHLGVPCYLGSGSVEHKNAKMRFMVMERYHQDVDNIFLKHGRKFEISTVLTLGLRMLDVLEYIHANEYAHADIKGSNLMTGFGKGKSDQVYLLDYGLTFRFCPNGEHKEYKEDPKRKHDGTVEFTSRDAHRGVAPSRRGDLEILGYVMLQWLCGRLPWEDKLNDKEYVKDKKMTYMDDIPKLLKDCGLTTDSTGMLKEFLQYVATLEYDQAPDYSRLRKMFQNGLKKRGVSDDGR</sequence>
<reference evidence="7 8" key="1">
    <citation type="journal article" date="2007" name="Science">
        <title>Sea anemone genome reveals ancestral eumetazoan gene repertoire and genomic organization.</title>
        <authorList>
            <person name="Putnam N.H."/>
            <person name="Srivastava M."/>
            <person name="Hellsten U."/>
            <person name="Dirks B."/>
            <person name="Chapman J."/>
            <person name="Salamov A."/>
            <person name="Terry A."/>
            <person name="Shapiro H."/>
            <person name="Lindquist E."/>
            <person name="Kapitonov V.V."/>
            <person name="Jurka J."/>
            <person name="Genikhovich G."/>
            <person name="Grigoriev I.V."/>
            <person name="Lucas S.M."/>
            <person name="Steele R.E."/>
            <person name="Finnerty J.R."/>
            <person name="Technau U."/>
            <person name="Martindale M.Q."/>
            <person name="Rokhsar D.S."/>
        </authorList>
    </citation>
    <scope>NUCLEOTIDE SEQUENCE [LARGE SCALE GENOMIC DNA]</scope>
    <source>
        <strain evidence="8">CH2 X CH6</strain>
    </source>
</reference>
<dbReference type="SMART" id="SM00220">
    <property type="entry name" value="S_TKc"/>
    <property type="match status" value="1"/>
</dbReference>